<dbReference type="GO" id="GO:0003700">
    <property type="term" value="F:DNA-binding transcription factor activity"/>
    <property type="evidence" value="ECO:0007669"/>
    <property type="project" value="InterPro"/>
</dbReference>
<evidence type="ECO:0000313" key="8">
    <source>
        <dbReference type="Proteomes" id="UP000243950"/>
    </source>
</evidence>
<feature type="compositionally biased region" description="Polar residues" evidence="5">
    <location>
        <begin position="313"/>
        <end position="326"/>
    </location>
</feature>
<proteinExistence type="inferred from homology"/>
<keyword evidence="8" id="KW-1185">Reference proteome</keyword>
<dbReference type="InterPro" id="IPR005119">
    <property type="entry name" value="LysR_subst-bd"/>
</dbReference>
<keyword evidence="3 7" id="KW-0238">DNA-binding</keyword>
<dbReference type="Pfam" id="PF03466">
    <property type="entry name" value="LysR_substrate"/>
    <property type="match status" value="1"/>
</dbReference>
<sequence length="326" mass="36188">MQDLNDLMYFAKVVEHGGFSAAGQQLGIPKSRLSRRVAELEARLGVRLLQRTTRKLALTETGERYLRHCQAMLLEAEQAQEAVASLSSEPRGRVRMSCPVEMARAGLHPVITSFLVKYPLVQLDVVLTNRRVDLLQEGIDVALRVRDQSDEDPSLIARQLAPASAYLVAAPALLHGLDIRTPDDLQQLPALGAAASDRRIHHLLRNSAGVRREVALEARLSIEDFDIRREAALKGLGFSMLPHTKCVTDLQAGRLVRLLPDWNLPGGHLQVVYPHRRGMLPAVRAWLEHMIQASSEGWLMPGTDLARTESDQPDNVISHSTAQDTR</sequence>
<dbReference type="InterPro" id="IPR000847">
    <property type="entry name" value="LysR_HTH_N"/>
</dbReference>
<dbReference type="Pfam" id="PF00126">
    <property type="entry name" value="HTH_1"/>
    <property type="match status" value="1"/>
</dbReference>
<dbReference type="InterPro" id="IPR058163">
    <property type="entry name" value="LysR-type_TF_proteobact-type"/>
</dbReference>
<dbReference type="PROSITE" id="PS50931">
    <property type="entry name" value="HTH_LYSR"/>
    <property type="match status" value="1"/>
</dbReference>
<dbReference type="InterPro" id="IPR036388">
    <property type="entry name" value="WH-like_DNA-bd_sf"/>
</dbReference>
<protein>
    <submittedName>
        <fullName evidence="7">DNA-binding transcriptional regulator, LysR family</fullName>
    </submittedName>
</protein>
<comment type="similarity">
    <text evidence="1">Belongs to the LysR transcriptional regulatory family.</text>
</comment>
<dbReference type="Gene3D" id="1.10.10.10">
    <property type="entry name" value="Winged helix-like DNA-binding domain superfamily/Winged helix DNA-binding domain"/>
    <property type="match status" value="1"/>
</dbReference>
<dbReference type="PANTHER" id="PTHR30537">
    <property type="entry name" value="HTH-TYPE TRANSCRIPTIONAL REGULATOR"/>
    <property type="match status" value="1"/>
</dbReference>
<accession>A0A1I1VVW5</accession>
<keyword evidence="2" id="KW-0805">Transcription regulation</keyword>
<evidence type="ECO:0000256" key="4">
    <source>
        <dbReference type="ARBA" id="ARBA00023163"/>
    </source>
</evidence>
<dbReference type="SUPFAM" id="SSF53850">
    <property type="entry name" value="Periplasmic binding protein-like II"/>
    <property type="match status" value="1"/>
</dbReference>
<dbReference type="SUPFAM" id="SSF46785">
    <property type="entry name" value="Winged helix' DNA-binding domain"/>
    <property type="match status" value="1"/>
</dbReference>
<evidence type="ECO:0000256" key="3">
    <source>
        <dbReference type="ARBA" id="ARBA00023125"/>
    </source>
</evidence>
<feature type="domain" description="HTH lysR-type" evidence="6">
    <location>
        <begin position="1"/>
        <end position="59"/>
    </location>
</feature>
<dbReference type="AlphaFoldDB" id="A0A1I1VVW5"/>
<dbReference type="FunFam" id="1.10.10.10:FF:000001">
    <property type="entry name" value="LysR family transcriptional regulator"/>
    <property type="match status" value="1"/>
</dbReference>
<feature type="region of interest" description="Disordered" evidence="5">
    <location>
        <begin position="303"/>
        <end position="326"/>
    </location>
</feature>
<evidence type="ECO:0000259" key="6">
    <source>
        <dbReference type="PROSITE" id="PS50931"/>
    </source>
</evidence>
<dbReference type="PANTHER" id="PTHR30537:SF31">
    <property type="entry name" value="TRANSCRIPTIONAL REGULATOR, LYSR FAMILY"/>
    <property type="match status" value="1"/>
</dbReference>
<gene>
    <name evidence="7" type="ORF">SAMN05216372_10510</name>
</gene>
<dbReference type="GO" id="GO:0006351">
    <property type="term" value="P:DNA-templated transcription"/>
    <property type="evidence" value="ECO:0007669"/>
    <property type="project" value="TreeGrafter"/>
</dbReference>
<evidence type="ECO:0000256" key="1">
    <source>
        <dbReference type="ARBA" id="ARBA00009437"/>
    </source>
</evidence>
<evidence type="ECO:0000256" key="2">
    <source>
        <dbReference type="ARBA" id="ARBA00023015"/>
    </source>
</evidence>
<dbReference type="EMBL" id="FOMO01000005">
    <property type="protein sequence ID" value="SFD87122.1"/>
    <property type="molecule type" value="Genomic_DNA"/>
</dbReference>
<evidence type="ECO:0000313" key="7">
    <source>
        <dbReference type="EMBL" id="SFD87122.1"/>
    </source>
</evidence>
<reference evidence="8" key="1">
    <citation type="submission" date="2016-10" db="EMBL/GenBank/DDBJ databases">
        <authorList>
            <person name="Varghese N."/>
            <person name="Submissions S."/>
        </authorList>
    </citation>
    <scope>NUCLEOTIDE SEQUENCE [LARGE SCALE GENOMIC DNA]</scope>
    <source>
        <strain evidence="8">JCM 2783</strain>
    </source>
</reference>
<organism evidence="7 8">
    <name type="scientific">Pseudomonas straminea</name>
    <dbReference type="NCBI Taxonomy" id="47882"/>
    <lineage>
        <taxon>Bacteria</taxon>
        <taxon>Pseudomonadati</taxon>
        <taxon>Pseudomonadota</taxon>
        <taxon>Gammaproteobacteria</taxon>
        <taxon>Pseudomonadales</taxon>
        <taxon>Pseudomonadaceae</taxon>
        <taxon>Phytopseudomonas</taxon>
    </lineage>
</organism>
<dbReference type="GO" id="GO:0043565">
    <property type="term" value="F:sequence-specific DNA binding"/>
    <property type="evidence" value="ECO:0007669"/>
    <property type="project" value="TreeGrafter"/>
</dbReference>
<dbReference type="Proteomes" id="UP000243950">
    <property type="component" value="Unassembled WGS sequence"/>
</dbReference>
<name>A0A1I1VVW5_PSEOC</name>
<dbReference type="Gene3D" id="3.40.190.290">
    <property type="match status" value="1"/>
</dbReference>
<keyword evidence="4" id="KW-0804">Transcription</keyword>
<evidence type="ECO:0000256" key="5">
    <source>
        <dbReference type="SAM" id="MobiDB-lite"/>
    </source>
</evidence>
<dbReference type="RefSeq" id="WP_093504317.1">
    <property type="nucleotide sequence ID" value="NZ_BSSG01000005.1"/>
</dbReference>
<dbReference type="InterPro" id="IPR036390">
    <property type="entry name" value="WH_DNA-bd_sf"/>
</dbReference>